<evidence type="ECO:0008006" key="9">
    <source>
        <dbReference type="Google" id="ProtNLM"/>
    </source>
</evidence>
<dbReference type="EMBL" id="JACHJO010000001">
    <property type="protein sequence ID" value="MBB6118269.1"/>
    <property type="molecule type" value="Genomic_DNA"/>
</dbReference>
<organism evidence="7 8">
    <name type="scientific">Nocardiopsis algeriensis</name>
    <dbReference type="NCBI Taxonomy" id="1478215"/>
    <lineage>
        <taxon>Bacteria</taxon>
        <taxon>Bacillati</taxon>
        <taxon>Actinomycetota</taxon>
        <taxon>Actinomycetes</taxon>
        <taxon>Streptosporangiales</taxon>
        <taxon>Nocardiopsidaceae</taxon>
        <taxon>Nocardiopsis</taxon>
    </lineage>
</organism>
<evidence type="ECO:0000256" key="5">
    <source>
        <dbReference type="SAM" id="MobiDB-lite"/>
    </source>
</evidence>
<proteinExistence type="predicted"/>
<dbReference type="Pfam" id="PF04228">
    <property type="entry name" value="Zn_peptidase"/>
    <property type="match status" value="1"/>
</dbReference>
<keyword evidence="3 6" id="KW-1133">Transmembrane helix</keyword>
<dbReference type="AlphaFoldDB" id="A0A841IHP9"/>
<reference evidence="7 8" key="1">
    <citation type="submission" date="2020-08" db="EMBL/GenBank/DDBJ databases">
        <title>Genomic Encyclopedia of Type Strains, Phase III (KMG-III): the genomes of soil and plant-associated and newly described type strains.</title>
        <authorList>
            <person name="Whitman W."/>
        </authorList>
    </citation>
    <scope>NUCLEOTIDE SEQUENCE [LARGE SCALE GENOMIC DNA]</scope>
    <source>
        <strain evidence="7 8">CECT 8712</strain>
    </source>
</reference>
<comment type="subcellular location">
    <subcellularLocation>
        <location evidence="1">Membrane</location>
        <topology evidence="1">Single-pass membrane protein</topology>
    </subcellularLocation>
</comment>
<evidence type="ECO:0000256" key="6">
    <source>
        <dbReference type="SAM" id="Phobius"/>
    </source>
</evidence>
<dbReference type="Proteomes" id="UP000536604">
    <property type="component" value="Unassembled WGS sequence"/>
</dbReference>
<sequence length="319" mass="33834">MSPRFRPSGAGYWSERPGFLQQMGLGVSLCLGTGLAAVGMTGFLVISSLLQSAEPAWSHPAAHGSVTGAAAGAGAAQERPAADGRPDGLPGDSPLYRVGEIGEVTCRAPELDQEDPESVEAFAHDIADCLDDAWGSYFAEAGMEFSSPNRVYWHTGGHSPCGAFPTEGTAAFYCQANHGLYLGVEDVVAASAGSGRPEAYTFLLSHEYGHHVQGQARILAEFHEVRAGAPQDEADELTRRKELQANCLGGVFLGASEDSLGFGEEGRENILDDVVRRSDRGGGHTHGSADNSRMWTVHGMDRMDPGACDTWDAPEELVR</sequence>
<feature type="compositionally biased region" description="Low complexity" evidence="5">
    <location>
        <begin position="68"/>
        <end position="79"/>
    </location>
</feature>
<gene>
    <name evidence="7" type="ORF">FHS13_000197</name>
</gene>
<keyword evidence="2 6" id="KW-0812">Transmembrane</keyword>
<accession>A0A841IHP9</accession>
<keyword evidence="8" id="KW-1185">Reference proteome</keyword>
<dbReference type="PANTHER" id="PTHR30168">
    <property type="entry name" value="PUTATIVE MEMBRANE PROTEIN YPFJ"/>
    <property type="match status" value="1"/>
</dbReference>
<feature type="transmembrane region" description="Helical" evidence="6">
    <location>
        <begin position="20"/>
        <end position="46"/>
    </location>
</feature>
<evidence type="ECO:0000256" key="3">
    <source>
        <dbReference type="ARBA" id="ARBA00022989"/>
    </source>
</evidence>
<dbReference type="InterPro" id="IPR007343">
    <property type="entry name" value="Uncharacterised_pept_Zn_put"/>
</dbReference>
<feature type="region of interest" description="Disordered" evidence="5">
    <location>
        <begin position="68"/>
        <end position="94"/>
    </location>
</feature>
<evidence type="ECO:0000256" key="2">
    <source>
        <dbReference type="ARBA" id="ARBA00022692"/>
    </source>
</evidence>
<evidence type="ECO:0000313" key="8">
    <source>
        <dbReference type="Proteomes" id="UP000536604"/>
    </source>
</evidence>
<evidence type="ECO:0000256" key="1">
    <source>
        <dbReference type="ARBA" id="ARBA00004167"/>
    </source>
</evidence>
<name>A0A841IHP9_9ACTN</name>
<evidence type="ECO:0000256" key="4">
    <source>
        <dbReference type="ARBA" id="ARBA00023136"/>
    </source>
</evidence>
<evidence type="ECO:0000313" key="7">
    <source>
        <dbReference type="EMBL" id="MBB6118269.1"/>
    </source>
</evidence>
<dbReference type="GO" id="GO:0016020">
    <property type="term" value="C:membrane"/>
    <property type="evidence" value="ECO:0007669"/>
    <property type="project" value="UniProtKB-SubCell"/>
</dbReference>
<comment type="caution">
    <text evidence="7">The sequence shown here is derived from an EMBL/GenBank/DDBJ whole genome shotgun (WGS) entry which is preliminary data.</text>
</comment>
<protein>
    <recommendedName>
        <fullName evidence="9">Peptidase</fullName>
    </recommendedName>
</protein>
<keyword evidence="4 6" id="KW-0472">Membrane</keyword>
<dbReference type="PANTHER" id="PTHR30168:SF0">
    <property type="entry name" value="INNER MEMBRANE PROTEIN"/>
    <property type="match status" value="1"/>
</dbReference>